<gene>
    <name evidence="1" type="primary">20</name>
    <name evidence="1" type="ORF">SEA_PINEAPPLEPIZZA_20</name>
</gene>
<name>A0A976YDK2_9CAUD</name>
<evidence type="ECO:0000313" key="2">
    <source>
        <dbReference type="Proteomes" id="UP001059969"/>
    </source>
</evidence>
<dbReference type="EMBL" id="ON724010">
    <property type="protein sequence ID" value="UVF60428.1"/>
    <property type="molecule type" value="Genomic_DNA"/>
</dbReference>
<dbReference type="RefSeq" id="YP_010755028.1">
    <property type="nucleotide sequence ID" value="NC_073467.1"/>
</dbReference>
<sequence length="83" mass="9562">MGISGHMLGDKKLNQLRNRTGIHFRRAYRRGATGEACYLVGDNGCVHYRLIYEPTPKHSPPVITLWGPIRDIRWSSCPERNRN</sequence>
<dbReference type="KEGG" id="vg:80019635"/>
<keyword evidence="2" id="KW-1185">Reference proteome</keyword>
<dbReference type="Proteomes" id="UP001059969">
    <property type="component" value="Segment"/>
</dbReference>
<evidence type="ECO:0000313" key="1">
    <source>
        <dbReference type="EMBL" id="UVF60428.1"/>
    </source>
</evidence>
<reference evidence="1" key="1">
    <citation type="submission" date="2022-06" db="EMBL/GenBank/DDBJ databases">
        <authorList>
            <person name="Butura J."/>
            <person name="LaBianca K."/>
            <person name="McKnight A."/>
            <person name="Pan K."/>
            <person name="Whelan S."/>
            <person name="Laramee A."/>
            <person name="Rocheleau J.M."/>
            <person name="Chien P."/>
            <person name="Garlena R.A."/>
            <person name="Russell D.A."/>
            <person name="Jacobs-Sera D."/>
            <person name="Hatfull G.F."/>
        </authorList>
    </citation>
    <scope>NUCLEOTIDE SEQUENCE</scope>
</reference>
<organism evidence="1 2">
    <name type="scientific">Microbacterium phage PineapplePizza</name>
    <dbReference type="NCBI Taxonomy" id="2927268"/>
    <lineage>
        <taxon>Viruses</taxon>
        <taxon>Duplodnaviria</taxon>
        <taxon>Heunggongvirae</taxon>
        <taxon>Uroviricota</taxon>
        <taxon>Caudoviricetes</taxon>
        <taxon>Amherstvirus</taxon>
        <taxon>Amherstvirus pineapplepizza</taxon>
    </lineage>
</organism>
<proteinExistence type="predicted"/>
<dbReference type="GeneID" id="80019635"/>
<protein>
    <submittedName>
        <fullName evidence="1">Uncharacterized protein</fullName>
    </submittedName>
</protein>
<accession>A0A976YDK2</accession>